<organism evidence="2 3">
    <name type="scientific">Blastococcus brunescens</name>
    <dbReference type="NCBI Taxonomy" id="1564165"/>
    <lineage>
        <taxon>Bacteria</taxon>
        <taxon>Bacillati</taxon>
        <taxon>Actinomycetota</taxon>
        <taxon>Actinomycetes</taxon>
        <taxon>Geodermatophilales</taxon>
        <taxon>Geodermatophilaceae</taxon>
        <taxon>Blastococcus</taxon>
    </lineage>
</organism>
<reference evidence="2 3" key="1">
    <citation type="submission" date="2023-12" db="EMBL/GenBank/DDBJ databases">
        <title>Blastococcus brunescens sp. nov., an actonobacterium isolated from sandstone collected in sahara desert.</title>
        <authorList>
            <person name="Gtari M."/>
            <person name="Ghodhbane F."/>
        </authorList>
    </citation>
    <scope>NUCLEOTIDE SEQUENCE [LARGE SCALE GENOMIC DNA]</scope>
    <source>
        <strain evidence="2 3">BMG 8361</strain>
    </source>
</reference>
<feature type="region of interest" description="Disordered" evidence="1">
    <location>
        <begin position="133"/>
        <end position="163"/>
    </location>
</feature>
<sequence length="387" mass="38728">MSASRALFEGSGVVVLAAEGDRAGMLLGASAAVALGVPLLIGADGDGVAEPVLAELDRLGTTTVLAVGDAAPAPGSGSGSPSSSPSGEDLRVIGVAADPGALAEVLGRDLAETEPVAEDADVAAVAALDPAEPAALRPEDGGAAQEDGEGIADGELPGVEGGEPLESTLVLATGDPDGLAGVATARAAGARVLVTDGATDPRASEELISALAEDDAEHVVALGAAFGEEAGLDWKLETAATGTQLPGGGQVLFPGKMLVALYGHPGTGALGVMGEQPLEAAIERARAHAAPTSRSSTPPSCRRSRSSPPSRRRPRDRTATTRPRPTRSSCGRGSRRPGRRGCTWCSTSSRAGRTSSPRPSSTAPCWSCRTSGSPWTPNGGWGRTRCT</sequence>
<dbReference type="Proteomes" id="UP001324287">
    <property type="component" value="Chromosome"/>
</dbReference>
<feature type="compositionally biased region" description="Low complexity" evidence="1">
    <location>
        <begin position="288"/>
        <end position="301"/>
    </location>
</feature>
<protein>
    <submittedName>
        <fullName evidence="2">Uncharacterized protein</fullName>
    </submittedName>
</protein>
<dbReference type="RefSeq" id="WP_324276683.1">
    <property type="nucleotide sequence ID" value="NZ_CP141261.1"/>
</dbReference>
<accession>A0ABZ1B7J7</accession>
<dbReference type="EMBL" id="CP141261">
    <property type="protein sequence ID" value="WRL65359.1"/>
    <property type="molecule type" value="Genomic_DNA"/>
</dbReference>
<feature type="region of interest" description="Disordered" evidence="1">
    <location>
        <begin position="70"/>
        <end position="90"/>
    </location>
</feature>
<feature type="region of interest" description="Disordered" evidence="1">
    <location>
        <begin position="285"/>
        <end position="387"/>
    </location>
</feature>
<feature type="compositionally biased region" description="Low complexity" evidence="1">
    <location>
        <begin position="153"/>
        <end position="163"/>
    </location>
</feature>
<name>A0ABZ1B7J7_9ACTN</name>
<evidence type="ECO:0000313" key="2">
    <source>
        <dbReference type="EMBL" id="WRL65359.1"/>
    </source>
</evidence>
<gene>
    <name evidence="2" type="ORF">U6N30_06915</name>
</gene>
<feature type="compositionally biased region" description="Low complexity" evidence="1">
    <location>
        <begin position="320"/>
        <end position="332"/>
    </location>
</feature>
<keyword evidence="3" id="KW-1185">Reference proteome</keyword>
<proteinExistence type="predicted"/>
<feature type="compositionally biased region" description="Low complexity" evidence="1">
    <location>
        <begin position="133"/>
        <end position="145"/>
    </location>
</feature>
<feature type="compositionally biased region" description="Low complexity" evidence="1">
    <location>
        <begin position="340"/>
        <end position="364"/>
    </location>
</feature>
<feature type="compositionally biased region" description="Basic residues" evidence="1">
    <location>
        <begin position="302"/>
        <end position="315"/>
    </location>
</feature>
<evidence type="ECO:0000256" key="1">
    <source>
        <dbReference type="SAM" id="MobiDB-lite"/>
    </source>
</evidence>
<evidence type="ECO:0000313" key="3">
    <source>
        <dbReference type="Proteomes" id="UP001324287"/>
    </source>
</evidence>
<feature type="compositionally biased region" description="Low complexity" evidence="1">
    <location>
        <begin position="70"/>
        <end position="87"/>
    </location>
</feature>